<dbReference type="InterPro" id="IPR036390">
    <property type="entry name" value="WH_DNA-bd_sf"/>
</dbReference>
<dbReference type="AlphaFoldDB" id="A0A366D5J9"/>
<evidence type="ECO:0000256" key="3">
    <source>
        <dbReference type="ARBA" id="ARBA00023163"/>
    </source>
</evidence>
<dbReference type="STRING" id="1210090.GCA_001613185_03113"/>
<dbReference type="SUPFAM" id="SSF64288">
    <property type="entry name" value="Chorismate lyase-like"/>
    <property type="match status" value="1"/>
</dbReference>
<dbReference type="PANTHER" id="PTHR44846">
    <property type="entry name" value="MANNOSYL-D-GLYCERATE TRANSPORT/METABOLISM SYSTEM REPRESSOR MNGR-RELATED"/>
    <property type="match status" value="1"/>
</dbReference>
<proteinExistence type="predicted"/>
<dbReference type="Gene3D" id="3.40.1410.10">
    <property type="entry name" value="Chorismate lyase-like"/>
    <property type="match status" value="1"/>
</dbReference>
<dbReference type="RefSeq" id="WP_067509266.1">
    <property type="nucleotide sequence ID" value="NZ_CP107943.1"/>
</dbReference>
<comment type="caution">
    <text evidence="5">The sequence shown here is derived from an EMBL/GenBank/DDBJ whole genome shotgun (WGS) entry which is preliminary data.</text>
</comment>
<dbReference type="InterPro" id="IPR050679">
    <property type="entry name" value="Bact_HTH_transcr_reg"/>
</dbReference>
<dbReference type="OrthoDB" id="4532751at2"/>
<gene>
    <name evidence="5" type="ORF">DFR74_11583</name>
</gene>
<dbReference type="InterPro" id="IPR028978">
    <property type="entry name" value="Chorismate_lyase_/UTRA_dom_sf"/>
</dbReference>
<evidence type="ECO:0000256" key="1">
    <source>
        <dbReference type="ARBA" id="ARBA00023015"/>
    </source>
</evidence>
<organism evidence="5 6">
    <name type="scientific">Nocardia puris</name>
    <dbReference type="NCBI Taxonomy" id="208602"/>
    <lineage>
        <taxon>Bacteria</taxon>
        <taxon>Bacillati</taxon>
        <taxon>Actinomycetota</taxon>
        <taxon>Actinomycetes</taxon>
        <taxon>Mycobacteriales</taxon>
        <taxon>Nocardiaceae</taxon>
        <taxon>Nocardia</taxon>
    </lineage>
</organism>
<dbReference type="GO" id="GO:0003677">
    <property type="term" value="F:DNA binding"/>
    <property type="evidence" value="ECO:0007669"/>
    <property type="project" value="UniProtKB-KW"/>
</dbReference>
<dbReference type="InterPro" id="IPR011663">
    <property type="entry name" value="UTRA"/>
</dbReference>
<dbReference type="InterPro" id="IPR000524">
    <property type="entry name" value="Tscrpt_reg_HTH_GntR"/>
</dbReference>
<reference evidence="5 6" key="1">
    <citation type="submission" date="2018-06" db="EMBL/GenBank/DDBJ databases">
        <title>Genomic Encyclopedia of Type Strains, Phase IV (KMG-IV): sequencing the most valuable type-strain genomes for metagenomic binning, comparative biology and taxonomic classification.</title>
        <authorList>
            <person name="Goeker M."/>
        </authorList>
    </citation>
    <scope>NUCLEOTIDE SEQUENCE [LARGE SCALE GENOMIC DNA]</scope>
    <source>
        <strain evidence="5 6">DSM 44599</strain>
    </source>
</reference>
<evidence type="ECO:0000259" key="4">
    <source>
        <dbReference type="SMART" id="SM00866"/>
    </source>
</evidence>
<keyword evidence="3" id="KW-0804">Transcription</keyword>
<evidence type="ECO:0000256" key="2">
    <source>
        <dbReference type="ARBA" id="ARBA00023125"/>
    </source>
</evidence>
<dbReference type="SMART" id="SM00866">
    <property type="entry name" value="UTRA"/>
    <property type="match status" value="1"/>
</dbReference>
<dbReference type="Pfam" id="PF00392">
    <property type="entry name" value="GntR"/>
    <property type="match status" value="1"/>
</dbReference>
<protein>
    <submittedName>
        <fullName evidence="5">GntR family transcriptional regulator</fullName>
    </submittedName>
</protein>
<dbReference type="GO" id="GO:0045892">
    <property type="term" value="P:negative regulation of DNA-templated transcription"/>
    <property type="evidence" value="ECO:0007669"/>
    <property type="project" value="TreeGrafter"/>
</dbReference>
<dbReference type="Pfam" id="PF07702">
    <property type="entry name" value="UTRA"/>
    <property type="match status" value="1"/>
</dbReference>
<feature type="domain" description="UbiC transcription regulator-associated" evidence="4">
    <location>
        <begin position="98"/>
        <end position="238"/>
    </location>
</feature>
<dbReference type="Proteomes" id="UP000252586">
    <property type="component" value="Unassembled WGS sequence"/>
</dbReference>
<keyword evidence="6" id="KW-1185">Reference proteome</keyword>
<dbReference type="PANTHER" id="PTHR44846:SF17">
    <property type="entry name" value="GNTR-FAMILY TRANSCRIPTIONAL REGULATOR"/>
    <property type="match status" value="1"/>
</dbReference>
<keyword evidence="2" id="KW-0238">DNA-binding</keyword>
<dbReference type="Gene3D" id="1.10.10.10">
    <property type="entry name" value="Winged helix-like DNA-binding domain superfamily/Winged helix DNA-binding domain"/>
    <property type="match status" value="1"/>
</dbReference>
<keyword evidence="1" id="KW-0805">Transcription regulation</keyword>
<sequence length="251" mass="27385">MPKQPEYLSIAATLRAEVLAGDYDAEPFPGNGDLAERFDVNMKTAGRAVQQLVAEGLVIARPGMRAVPTPPELRGTRWPMNGRYARARAARGLVFAGDVSGNVRKDTVSREWVSAPLPIAHLLGVKEGARVFRRRSRTFIDDVATEDTMMFFPEQVVHAAPDLETADRIQVVALIEDAGHTVTRTANEIRARHANPSEQQLFGIGANSIVIEHIHGTYGATDEPLEAVINVRPAHGGAITFDTYEAPLDNE</sequence>
<dbReference type="GO" id="GO:0003700">
    <property type="term" value="F:DNA-binding transcription factor activity"/>
    <property type="evidence" value="ECO:0007669"/>
    <property type="project" value="InterPro"/>
</dbReference>
<dbReference type="EMBL" id="QNRE01000015">
    <property type="protein sequence ID" value="RBO85235.1"/>
    <property type="molecule type" value="Genomic_DNA"/>
</dbReference>
<name>A0A366D5J9_9NOCA</name>
<evidence type="ECO:0000313" key="5">
    <source>
        <dbReference type="EMBL" id="RBO85235.1"/>
    </source>
</evidence>
<evidence type="ECO:0000313" key="6">
    <source>
        <dbReference type="Proteomes" id="UP000252586"/>
    </source>
</evidence>
<dbReference type="SUPFAM" id="SSF46785">
    <property type="entry name" value="Winged helix' DNA-binding domain"/>
    <property type="match status" value="1"/>
</dbReference>
<dbReference type="InterPro" id="IPR036388">
    <property type="entry name" value="WH-like_DNA-bd_sf"/>
</dbReference>
<accession>A0A366D5J9</accession>